<evidence type="ECO:0000313" key="4">
    <source>
        <dbReference type="EMBL" id="KAG2308235.1"/>
    </source>
</evidence>
<dbReference type="EMBL" id="JAAMPC010000006">
    <property type="protein sequence ID" value="KAG2308235.1"/>
    <property type="molecule type" value="Genomic_DNA"/>
</dbReference>
<name>A0A8X7VBQ3_BRACI</name>
<comment type="caution">
    <text evidence="4">The sequence shown here is derived from an EMBL/GenBank/DDBJ whole genome shotgun (WGS) entry which is preliminary data.</text>
</comment>
<feature type="compositionally biased region" description="Acidic residues" evidence="3">
    <location>
        <begin position="78"/>
        <end position="88"/>
    </location>
</feature>
<dbReference type="GO" id="GO:0006950">
    <property type="term" value="P:response to stress"/>
    <property type="evidence" value="ECO:0007669"/>
    <property type="project" value="UniProtKB-ARBA"/>
</dbReference>
<dbReference type="PANTHER" id="PTHR33172:SF100">
    <property type="entry name" value="PROTEIN OXIDATIVE STRESS 3 LIKE 6"/>
    <property type="match status" value="1"/>
</dbReference>
<dbReference type="PANTHER" id="PTHR33172">
    <property type="entry name" value="OS08G0516900 PROTEIN"/>
    <property type="match status" value="1"/>
</dbReference>
<evidence type="ECO:0000313" key="5">
    <source>
        <dbReference type="Proteomes" id="UP000886595"/>
    </source>
</evidence>
<organism evidence="4 5">
    <name type="scientific">Brassica carinata</name>
    <name type="common">Ethiopian mustard</name>
    <name type="synonym">Abyssinian cabbage</name>
    <dbReference type="NCBI Taxonomy" id="52824"/>
    <lineage>
        <taxon>Eukaryota</taxon>
        <taxon>Viridiplantae</taxon>
        <taxon>Streptophyta</taxon>
        <taxon>Embryophyta</taxon>
        <taxon>Tracheophyta</taxon>
        <taxon>Spermatophyta</taxon>
        <taxon>Magnoliopsida</taxon>
        <taxon>eudicotyledons</taxon>
        <taxon>Gunneridae</taxon>
        <taxon>Pentapetalae</taxon>
        <taxon>rosids</taxon>
        <taxon>malvids</taxon>
        <taxon>Brassicales</taxon>
        <taxon>Brassicaceae</taxon>
        <taxon>Brassiceae</taxon>
        <taxon>Brassica</taxon>
    </lineage>
</organism>
<evidence type="ECO:0000256" key="3">
    <source>
        <dbReference type="SAM" id="MobiDB-lite"/>
    </source>
</evidence>
<dbReference type="AlphaFoldDB" id="A0A8X7VBQ3"/>
<feature type="region of interest" description="Disordered" evidence="3">
    <location>
        <begin position="35"/>
        <end position="104"/>
    </location>
</feature>
<evidence type="ECO:0000256" key="1">
    <source>
        <dbReference type="ARBA" id="ARBA00004123"/>
    </source>
</evidence>
<sequence length="258" mass="28250">MEVMVGSSFGIGMAACVRDRTGVSAQDKTVPAAALFSADESGRGGSQIGLASRIGIRMDRKSPEESSEDSSSSIGECSENEEEEEDDAVSSQRRGGGGGTLVSFSSSLEDSLPIKRGLSNHYVGKSKSFGNLTEPTMNINAKDLEKGENPFNKRRRLLIANKLRSRGRSMSVSNFYSWQNPNSMSLLAVQEHNEVNHHNDDDDYGENEGDDQTIKLSEKRNMLMKNKRDLMAQTQSCFCLSSLQEEDDDDDEGGVDDE</sequence>
<protein>
    <submittedName>
        <fullName evidence="4">Uncharacterized protein</fullName>
    </submittedName>
</protein>
<dbReference type="OrthoDB" id="696276at2759"/>
<gene>
    <name evidence="4" type="ORF">Bca52824_027983</name>
</gene>
<evidence type="ECO:0000256" key="2">
    <source>
        <dbReference type="ARBA" id="ARBA00023242"/>
    </source>
</evidence>
<reference evidence="4 5" key="1">
    <citation type="submission" date="2020-02" db="EMBL/GenBank/DDBJ databases">
        <authorList>
            <person name="Ma Q."/>
            <person name="Huang Y."/>
            <person name="Song X."/>
            <person name="Pei D."/>
        </authorList>
    </citation>
    <scope>NUCLEOTIDE SEQUENCE [LARGE SCALE GENOMIC DNA]</scope>
    <source>
        <strain evidence="4">Sxm20200214</strain>
        <tissue evidence="4">Leaf</tissue>
    </source>
</reference>
<proteinExistence type="predicted"/>
<keyword evidence="5" id="KW-1185">Reference proteome</keyword>
<dbReference type="InterPro" id="IPR051992">
    <property type="entry name" value="OxStress_Response_Reg"/>
</dbReference>
<dbReference type="Proteomes" id="UP000886595">
    <property type="component" value="Unassembled WGS sequence"/>
</dbReference>
<accession>A0A8X7VBQ3</accession>
<dbReference type="GO" id="GO:0005634">
    <property type="term" value="C:nucleus"/>
    <property type="evidence" value="ECO:0007669"/>
    <property type="project" value="UniProtKB-SubCell"/>
</dbReference>
<comment type="subcellular location">
    <subcellularLocation>
        <location evidence="1">Nucleus</location>
    </subcellularLocation>
</comment>
<keyword evidence="2" id="KW-0539">Nucleus</keyword>